<keyword evidence="4" id="KW-1185">Reference proteome</keyword>
<reference evidence="3 4" key="1">
    <citation type="journal article" date="2010" name="Cell">
        <title>The genome of Naegleria gruberi illuminates early eukaryotic versatility.</title>
        <authorList>
            <person name="Fritz-Laylin L.K."/>
            <person name="Prochnik S.E."/>
            <person name="Ginger M.L."/>
            <person name="Dacks J.B."/>
            <person name="Carpenter M.L."/>
            <person name="Field M.C."/>
            <person name="Kuo A."/>
            <person name="Paredez A."/>
            <person name="Chapman J."/>
            <person name="Pham J."/>
            <person name="Shu S."/>
            <person name="Neupane R."/>
            <person name="Cipriano M."/>
            <person name="Mancuso J."/>
            <person name="Tu H."/>
            <person name="Salamov A."/>
            <person name="Lindquist E."/>
            <person name="Shapiro H."/>
            <person name="Lucas S."/>
            <person name="Grigoriev I.V."/>
            <person name="Cande W.Z."/>
            <person name="Fulton C."/>
            <person name="Rokhsar D.S."/>
            <person name="Dawson S.C."/>
        </authorList>
    </citation>
    <scope>NUCLEOTIDE SEQUENCE [LARGE SCALE GENOMIC DNA]</scope>
    <source>
        <strain evidence="3 4">NEG-M</strain>
    </source>
</reference>
<dbReference type="Gene3D" id="2.120.10.30">
    <property type="entry name" value="TolB, C-terminal domain"/>
    <property type="match status" value="2"/>
</dbReference>
<feature type="repeat" description="NHL" evidence="2">
    <location>
        <begin position="422"/>
        <end position="466"/>
    </location>
</feature>
<dbReference type="CDD" id="cd05819">
    <property type="entry name" value="NHL"/>
    <property type="match status" value="1"/>
</dbReference>
<dbReference type="SUPFAM" id="SSF101898">
    <property type="entry name" value="NHL repeat"/>
    <property type="match status" value="1"/>
</dbReference>
<dbReference type="VEuPathDB" id="AmoebaDB:NAEGRDRAFT_71009"/>
<keyword evidence="1" id="KW-0677">Repeat</keyword>
<evidence type="ECO:0000313" key="4">
    <source>
        <dbReference type="Proteomes" id="UP000006671"/>
    </source>
</evidence>
<dbReference type="InterPro" id="IPR011042">
    <property type="entry name" value="6-blade_b-propeller_TolB-like"/>
</dbReference>
<feature type="repeat" description="NHL" evidence="2">
    <location>
        <begin position="325"/>
        <end position="368"/>
    </location>
</feature>
<name>D2VPW4_NAEGR</name>
<dbReference type="InterPro" id="IPR001258">
    <property type="entry name" value="NHL_repeat"/>
</dbReference>
<dbReference type="GeneID" id="8856022"/>
<dbReference type="Pfam" id="PF17170">
    <property type="entry name" value="DUF5128"/>
    <property type="match status" value="1"/>
</dbReference>
<dbReference type="EMBL" id="GG738887">
    <property type="protein sequence ID" value="EFC41276.1"/>
    <property type="molecule type" value="Genomic_DNA"/>
</dbReference>
<organism evidence="4">
    <name type="scientific">Naegleria gruberi</name>
    <name type="common">Amoeba</name>
    <dbReference type="NCBI Taxonomy" id="5762"/>
    <lineage>
        <taxon>Eukaryota</taxon>
        <taxon>Discoba</taxon>
        <taxon>Heterolobosea</taxon>
        <taxon>Tetramitia</taxon>
        <taxon>Eutetramitia</taxon>
        <taxon>Vahlkampfiidae</taxon>
        <taxon>Naegleria</taxon>
    </lineage>
</organism>
<dbReference type="Pfam" id="PF01436">
    <property type="entry name" value="NHL"/>
    <property type="match status" value="1"/>
</dbReference>
<dbReference type="eggNOG" id="KOG2177">
    <property type="taxonomic scope" value="Eukaryota"/>
</dbReference>
<dbReference type="AlphaFoldDB" id="D2VPW4"/>
<dbReference type="GO" id="GO:0043161">
    <property type="term" value="P:proteasome-mediated ubiquitin-dependent protein catabolic process"/>
    <property type="evidence" value="ECO:0007669"/>
    <property type="project" value="TreeGrafter"/>
</dbReference>
<sequence>MSSREEIISHAIPISSSESSSASSFIYPRVIEWQNLTSDRKYKSGSNIEFTVELDFINEQQQQDGTTRSDDEFDQLASSFPEDEIVISVTLERLSGDEEYGGNNIIAEKRYSSYFQQVDVSELEIDGVTRSVASKEIPIMITIPDKIKDLLADDCNVAVCCQVVIGENKKFVNGFPMNINCGVKRKPMLGFDTLYCTSETSKDSSFAYPLDVTLYHERNIFYVTDTYNRRIAVFELGTRQFKFHISLSSYPRCLVVSEVDDSIIFTCDDNYVYKYSYDGSKLIWKSYPNLNWARGLVIDTTNEDIYICDFDNHRIVVLSKNGDFLRDFGSKGSGDTQFDGPKDIDFDLDGNLVVSDRENHRILVLSKLNGSLIRKIENGHGNQPGQFACQEGFCIDRTNGNIIVCDSMNDRIQIFNSKLQFITSFGEAGIEKSELTKPTGCALDEKRQELLVVEWNNQRLQVFRYPLLSKNVKLIKTKLLRSLHNGTLSDVQINTTEMD</sequence>
<protein>
    <submittedName>
        <fullName evidence="3">Predicted protein</fullName>
    </submittedName>
</protein>
<dbReference type="PROSITE" id="PS51125">
    <property type="entry name" value="NHL"/>
    <property type="match status" value="4"/>
</dbReference>
<dbReference type="Proteomes" id="UP000006671">
    <property type="component" value="Unassembled WGS sequence"/>
</dbReference>
<evidence type="ECO:0000256" key="1">
    <source>
        <dbReference type="ARBA" id="ARBA00022737"/>
    </source>
</evidence>
<proteinExistence type="predicted"/>
<feature type="repeat" description="NHL" evidence="2">
    <location>
        <begin position="289"/>
        <end position="321"/>
    </location>
</feature>
<dbReference type="PANTHER" id="PTHR24104">
    <property type="entry name" value="E3 UBIQUITIN-PROTEIN LIGASE NHLRC1-RELATED"/>
    <property type="match status" value="1"/>
</dbReference>
<gene>
    <name evidence="3" type="ORF">NAEGRDRAFT_71009</name>
</gene>
<dbReference type="OrthoDB" id="342730at2759"/>
<evidence type="ECO:0000256" key="2">
    <source>
        <dbReference type="PROSITE-ProRule" id="PRU00504"/>
    </source>
</evidence>
<feature type="repeat" description="NHL" evidence="2">
    <location>
        <begin position="380"/>
        <end position="418"/>
    </location>
</feature>
<accession>D2VPW4</accession>
<dbReference type="RefSeq" id="XP_002674020.1">
    <property type="nucleotide sequence ID" value="XM_002673974.1"/>
</dbReference>
<dbReference type="GO" id="GO:0000209">
    <property type="term" value="P:protein polyubiquitination"/>
    <property type="evidence" value="ECO:0007669"/>
    <property type="project" value="TreeGrafter"/>
</dbReference>
<dbReference type="InParanoid" id="D2VPW4"/>
<dbReference type="GO" id="GO:0061630">
    <property type="term" value="F:ubiquitin protein ligase activity"/>
    <property type="evidence" value="ECO:0007669"/>
    <property type="project" value="TreeGrafter"/>
</dbReference>
<evidence type="ECO:0000313" key="3">
    <source>
        <dbReference type="EMBL" id="EFC41276.1"/>
    </source>
</evidence>
<dbReference type="PANTHER" id="PTHR24104:SF25">
    <property type="entry name" value="PROTEIN LIN-41"/>
    <property type="match status" value="1"/>
</dbReference>
<dbReference type="InterPro" id="IPR050952">
    <property type="entry name" value="TRIM-NHL_E3_ligases"/>
</dbReference>
<dbReference type="KEGG" id="ngr:NAEGRDRAFT_71009"/>